<sequence>MVIKLRRTWKNTIKKYRTQPLKYIEPESLEDIREIIREAEKNSFPVRAVGGGHSFSNVAITGGYLLNLRRLKRISEPDTSCLKAGDYANFIEAEAGITIEAFNKAMEQRGLCVTNMGGIDNQTLAGAMSTGTHGTGIELPAFYGMMRSIVLVSADARVFRVEPSNGITDPEKHAEAGITLIQDDDRFHSLLVNLGCMGVIYSLVMELEPMYWLKESKELCYWHEVKEMLANRSLFETDEEGKQKYRGIMIQMTPYPGKNGHRRCIIVRHQLLPGRPHFKFGDLFRNIFTRLGTMPIFYWLSVALVRYIPKAIPWLINNSLKSLKDRSYINKGYKVLYQGVEYVKIRAYDCEFAFDMKDNAFVDAIDELMDRALYLAKNHKLYQSAPFGVRFVQGSGAFMCPSYHKTACYIDTPFLLHTIGSDEMLNQYQDAMFRFGGIPHWGKIHNRLFNYPGRMAEFYPDTARWLDSYHFFNPKGTFINDFSTRLVTSFEQQKAAL</sequence>
<dbReference type="Gene3D" id="3.30.465.10">
    <property type="match status" value="1"/>
</dbReference>
<dbReference type="PANTHER" id="PTHR43762:SF1">
    <property type="entry name" value="D-ARABINONO-1,4-LACTONE OXIDASE"/>
    <property type="match status" value="1"/>
</dbReference>
<keyword evidence="2" id="KW-0285">Flavoprotein</keyword>
<dbReference type="InterPro" id="IPR016167">
    <property type="entry name" value="FAD-bd_PCMH_sub1"/>
</dbReference>
<evidence type="ECO:0000259" key="4">
    <source>
        <dbReference type="PROSITE" id="PS51387"/>
    </source>
</evidence>
<name>A0A4R3KV61_9SPHI</name>
<dbReference type="InterPro" id="IPR006093">
    <property type="entry name" value="Oxy_OxRdtase_FAD_BS"/>
</dbReference>
<dbReference type="PIRSF" id="PIRSF000136">
    <property type="entry name" value="LGO_GLO"/>
    <property type="match status" value="1"/>
</dbReference>
<dbReference type="InterPro" id="IPR010031">
    <property type="entry name" value="FAD_lactone_oxidase-like"/>
</dbReference>
<evidence type="ECO:0000256" key="1">
    <source>
        <dbReference type="ARBA" id="ARBA00005466"/>
    </source>
</evidence>
<evidence type="ECO:0000313" key="5">
    <source>
        <dbReference type="EMBL" id="TCS89205.1"/>
    </source>
</evidence>
<dbReference type="Proteomes" id="UP000295807">
    <property type="component" value="Unassembled WGS sequence"/>
</dbReference>
<dbReference type="EMBL" id="SMAD01000002">
    <property type="protein sequence ID" value="TCS89205.1"/>
    <property type="molecule type" value="Genomic_DNA"/>
</dbReference>
<dbReference type="PANTHER" id="PTHR43762">
    <property type="entry name" value="L-GULONOLACTONE OXIDASE"/>
    <property type="match status" value="1"/>
</dbReference>
<evidence type="ECO:0000256" key="2">
    <source>
        <dbReference type="ARBA" id="ARBA00022827"/>
    </source>
</evidence>
<dbReference type="InterPro" id="IPR016169">
    <property type="entry name" value="FAD-bd_PCMH_sub2"/>
</dbReference>
<dbReference type="InterPro" id="IPR006094">
    <property type="entry name" value="Oxid_FAD_bind_N"/>
</dbReference>
<comment type="similarity">
    <text evidence="1">Belongs to the oxygen-dependent FAD-linked oxidoreductase family.</text>
</comment>
<dbReference type="SUPFAM" id="SSF56176">
    <property type="entry name" value="FAD-binding/transporter-associated domain-like"/>
    <property type="match status" value="1"/>
</dbReference>
<proteinExistence type="inferred from homology"/>
<keyword evidence="6" id="KW-1185">Reference proteome</keyword>
<dbReference type="PROSITE" id="PS51387">
    <property type="entry name" value="FAD_PCMH"/>
    <property type="match status" value="1"/>
</dbReference>
<dbReference type="Pfam" id="PF01565">
    <property type="entry name" value="FAD_binding_4"/>
    <property type="match status" value="1"/>
</dbReference>
<dbReference type="InterPro" id="IPR016166">
    <property type="entry name" value="FAD-bd_PCMH"/>
</dbReference>
<organism evidence="5 6">
    <name type="scientific">Anseongella ginsenosidimutans</name>
    <dbReference type="NCBI Taxonomy" id="496056"/>
    <lineage>
        <taxon>Bacteria</taxon>
        <taxon>Pseudomonadati</taxon>
        <taxon>Bacteroidota</taxon>
        <taxon>Sphingobacteriia</taxon>
        <taxon>Sphingobacteriales</taxon>
        <taxon>Sphingobacteriaceae</taxon>
        <taxon>Anseongella</taxon>
    </lineage>
</organism>
<gene>
    <name evidence="5" type="ORF">EDD80_102399</name>
</gene>
<evidence type="ECO:0000256" key="3">
    <source>
        <dbReference type="ARBA" id="ARBA00023002"/>
    </source>
</evidence>
<protein>
    <submittedName>
        <fullName evidence="5">D-arabinono-1,4-lactone oxidase</fullName>
    </submittedName>
</protein>
<dbReference type="InterPro" id="IPR007173">
    <property type="entry name" value="ALO_C"/>
</dbReference>
<dbReference type="InterPro" id="IPR036318">
    <property type="entry name" value="FAD-bd_PCMH-like_sf"/>
</dbReference>
<evidence type="ECO:0000313" key="6">
    <source>
        <dbReference type="Proteomes" id="UP000295807"/>
    </source>
</evidence>
<dbReference type="Gene3D" id="3.30.43.10">
    <property type="entry name" value="Uridine Diphospho-n-acetylenolpyruvylglucosamine Reductase, domain 2"/>
    <property type="match status" value="1"/>
</dbReference>
<accession>A0A4R3KV61</accession>
<dbReference type="GO" id="GO:0016020">
    <property type="term" value="C:membrane"/>
    <property type="evidence" value="ECO:0007669"/>
    <property type="project" value="InterPro"/>
</dbReference>
<dbReference type="GO" id="GO:0071949">
    <property type="term" value="F:FAD binding"/>
    <property type="evidence" value="ECO:0007669"/>
    <property type="project" value="InterPro"/>
</dbReference>
<dbReference type="GO" id="GO:0003885">
    <property type="term" value="F:D-arabinono-1,4-lactone oxidase activity"/>
    <property type="evidence" value="ECO:0007669"/>
    <property type="project" value="InterPro"/>
</dbReference>
<dbReference type="PROSITE" id="PS00862">
    <property type="entry name" value="OX2_COVAL_FAD"/>
    <property type="match status" value="1"/>
</dbReference>
<keyword evidence="3" id="KW-0560">Oxidoreductase</keyword>
<feature type="domain" description="FAD-binding PCMH-type" evidence="4">
    <location>
        <begin position="16"/>
        <end position="210"/>
    </location>
</feature>
<dbReference type="Gene3D" id="3.30.70.2520">
    <property type="match status" value="1"/>
</dbReference>
<reference evidence="5 6" key="1">
    <citation type="submission" date="2019-03" db="EMBL/GenBank/DDBJ databases">
        <title>Genomic Encyclopedia of Type Strains, Phase IV (KMG-IV): sequencing the most valuable type-strain genomes for metagenomic binning, comparative biology and taxonomic classification.</title>
        <authorList>
            <person name="Goeker M."/>
        </authorList>
    </citation>
    <scope>NUCLEOTIDE SEQUENCE [LARGE SCALE GENOMIC DNA]</scope>
    <source>
        <strain evidence="5 6">DSM 21100</strain>
    </source>
</reference>
<dbReference type="OrthoDB" id="9800184at2"/>
<dbReference type="Pfam" id="PF04030">
    <property type="entry name" value="ALO"/>
    <property type="match status" value="1"/>
</dbReference>
<dbReference type="RefSeq" id="WP_132128290.1">
    <property type="nucleotide sequence ID" value="NZ_CP042432.1"/>
</dbReference>
<comment type="caution">
    <text evidence="5">The sequence shown here is derived from an EMBL/GenBank/DDBJ whole genome shotgun (WGS) entry which is preliminary data.</text>
</comment>
<keyword evidence="2" id="KW-0274">FAD</keyword>
<dbReference type="AlphaFoldDB" id="A0A4R3KV61"/>